<name>A0A4Q5LT68_9BACT</name>
<evidence type="ECO:0000313" key="2">
    <source>
        <dbReference type="Proteomes" id="UP000293162"/>
    </source>
</evidence>
<dbReference type="OrthoDB" id="8527558at2"/>
<comment type="caution">
    <text evidence="1">The sequence shown here is derived from an EMBL/GenBank/DDBJ whole genome shotgun (WGS) entry which is preliminary data.</text>
</comment>
<accession>A0A4Q5LT68</accession>
<dbReference type="InterPro" id="IPR010260">
    <property type="entry name" value="AlpA"/>
</dbReference>
<protein>
    <submittedName>
        <fullName evidence="1">AlpA family phage regulatory protein</fullName>
    </submittedName>
</protein>
<keyword evidence="2" id="KW-1185">Reference proteome</keyword>
<gene>
    <name evidence="1" type="ORF">EWM59_25900</name>
</gene>
<dbReference type="EMBL" id="SEWF01000078">
    <property type="protein sequence ID" value="RYU92687.1"/>
    <property type="molecule type" value="Genomic_DNA"/>
</dbReference>
<organism evidence="1 2">
    <name type="scientific">Emticicia agri</name>
    <dbReference type="NCBI Taxonomy" id="2492393"/>
    <lineage>
        <taxon>Bacteria</taxon>
        <taxon>Pseudomonadati</taxon>
        <taxon>Bacteroidota</taxon>
        <taxon>Cytophagia</taxon>
        <taxon>Cytophagales</taxon>
        <taxon>Leadbetterellaceae</taxon>
        <taxon>Emticicia</taxon>
    </lineage>
</organism>
<sequence>MRLSQILKLIPVSKATWWNGCKTGQFPKPYKLGPRITAWKTSDIYQCLQQFQLSRENKSG</sequence>
<reference evidence="1 2" key="1">
    <citation type="submission" date="2019-02" db="EMBL/GenBank/DDBJ databases">
        <title>Bacterial novel species Emticicia sp. 17J42-9 isolated from soil.</title>
        <authorList>
            <person name="Jung H.-Y."/>
        </authorList>
    </citation>
    <scope>NUCLEOTIDE SEQUENCE [LARGE SCALE GENOMIC DNA]</scope>
    <source>
        <strain evidence="1 2">17J42-9</strain>
    </source>
</reference>
<dbReference type="Proteomes" id="UP000293162">
    <property type="component" value="Unassembled WGS sequence"/>
</dbReference>
<evidence type="ECO:0000313" key="1">
    <source>
        <dbReference type="EMBL" id="RYU92687.1"/>
    </source>
</evidence>
<dbReference type="Pfam" id="PF05930">
    <property type="entry name" value="Phage_AlpA"/>
    <property type="match status" value="1"/>
</dbReference>
<dbReference type="AlphaFoldDB" id="A0A4Q5LT68"/>
<dbReference type="Gene3D" id="1.10.238.160">
    <property type="match status" value="1"/>
</dbReference>
<proteinExistence type="predicted"/>